<dbReference type="Pfam" id="PF21989">
    <property type="entry name" value="RA_2"/>
    <property type="match status" value="1"/>
</dbReference>
<feature type="compositionally biased region" description="Low complexity" evidence="4">
    <location>
        <begin position="249"/>
        <end position="270"/>
    </location>
</feature>
<dbReference type="PROSITE" id="PS50057">
    <property type="entry name" value="FERM_3"/>
    <property type="match status" value="1"/>
</dbReference>
<dbReference type="GO" id="GO:0048731">
    <property type="term" value="P:system development"/>
    <property type="evidence" value="ECO:0007669"/>
    <property type="project" value="UniProtKB-ARBA"/>
</dbReference>
<dbReference type="FunFam" id="2.30.29.30:FF:000286">
    <property type="entry name" value="PH-protein kinase domain containing protein"/>
    <property type="match status" value="1"/>
</dbReference>
<dbReference type="Proteomes" id="UP000440578">
    <property type="component" value="Unassembled WGS sequence"/>
</dbReference>
<feature type="domain" description="PH" evidence="5">
    <location>
        <begin position="317"/>
        <end position="415"/>
    </location>
</feature>
<dbReference type="PANTHER" id="PTHR22903">
    <property type="entry name" value="PLEKHH PROTEIN"/>
    <property type="match status" value="1"/>
</dbReference>
<dbReference type="SMART" id="SM00139">
    <property type="entry name" value="MyTH4"/>
    <property type="match status" value="1"/>
</dbReference>
<dbReference type="GO" id="GO:0009887">
    <property type="term" value="P:animal organ morphogenesis"/>
    <property type="evidence" value="ECO:0007669"/>
    <property type="project" value="UniProtKB-ARBA"/>
</dbReference>
<dbReference type="AlphaFoldDB" id="A0A6A4VF19"/>
<dbReference type="Gene3D" id="3.10.20.90">
    <property type="entry name" value="Phosphatidylinositol 3-kinase Catalytic Subunit, Chain A, domain 1"/>
    <property type="match status" value="1"/>
</dbReference>
<comment type="caution">
    <text evidence="8">The sequence shown here is derived from an EMBL/GenBank/DDBJ whole genome shotgun (WGS) entry which is preliminary data.</text>
</comment>
<evidence type="ECO:0000256" key="4">
    <source>
        <dbReference type="SAM" id="MobiDB-lite"/>
    </source>
</evidence>
<dbReference type="InterPro" id="IPR000299">
    <property type="entry name" value="FERM_domain"/>
</dbReference>
<dbReference type="PANTHER" id="PTHR22903:SF8">
    <property type="entry name" value="MAX-1A"/>
    <property type="match status" value="1"/>
</dbReference>
<dbReference type="Pfam" id="PF00169">
    <property type="entry name" value="PH"/>
    <property type="match status" value="2"/>
</dbReference>
<dbReference type="SMART" id="SM00233">
    <property type="entry name" value="PH"/>
    <property type="match status" value="2"/>
</dbReference>
<keyword evidence="9" id="KW-1185">Reference proteome</keyword>
<keyword evidence="2 3" id="KW-0175">Coiled coil</keyword>
<dbReference type="InterPro" id="IPR000857">
    <property type="entry name" value="MyTH4_dom"/>
</dbReference>
<evidence type="ECO:0000256" key="2">
    <source>
        <dbReference type="ARBA" id="ARBA00023054"/>
    </source>
</evidence>
<dbReference type="Gene3D" id="1.20.80.10">
    <property type="match status" value="1"/>
</dbReference>
<evidence type="ECO:0000313" key="8">
    <source>
        <dbReference type="EMBL" id="KAF0289062.1"/>
    </source>
</evidence>
<dbReference type="GO" id="GO:0005856">
    <property type="term" value="C:cytoskeleton"/>
    <property type="evidence" value="ECO:0007669"/>
    <property type="project" value="InterPro"/>
</dbReference>
<dbReference type="OrthoDB" id="6285196at2759"/>
<dbReference type="InterPro" id="IPR019748">
    <property type="entry name" value="FERM_central"/>
</dbReference>
<dbReference type="PROSITE" id="PS50003">
    <property type="entry name" value="PH_DOMAIN"/>
    <property type="match status" value="2"/>
</dbReference>
<dbReference type="SMART" id="SM00295">
    <property type="entry name" value="B41"/>
    <property type="match status" value="1"/>
</dbReference>
<accession>A0A6A4VF19</accession>
<dbReference type="SUPFAM" id="SSF50729">
    <property type="entry name" value="PH domain-like"/>
    <property type="match status" value="2"/>
</dbReference>
<organism evidence="8 9">
    <name type="scientific">Amphibalanus amphitrite</name>
    <name type="common">Striped barnacle</name>
    <name type="synonym">Balanus amphitrite</name>
    <dbReference type="NCBI Taxonomy" id="1232801"/>
    <lineage>
        <taxon>Eukaryota</taxon>
        <taxon>Metazoa</taxon>
        <taxon>Ecdysozoa</taxon>
        <taxon>Arthropoda</taxon>
        <taxon>Crustacea</taxon>
        <taxon>Multicrustacea</taxon>
        <taxon>Cirripedia</taxon>
        <taxon>Thoracica</taxon>
        <taxon>Thoracicalcarea</taxon>
        <taxon>Balanomorpha</taxon>
        <taxon>Balanoidea</taxon>
        <taxon>Balanidae</taxon>
        <taxon>Amphibalaninae</taxon>
        <taxon>Amphibalanus</taxon>
    </lineage>
</organism>
<evidence type="ECO:0000256" key="3">
    <source>
        <dbReference type="SAM" id="Coils"/>
    </source>
</evidence>
<keyword evidence="1" id="KW-0677">Repeat</keyword>
<dbReference type="SUPFAM" id="SSF47031">
    <property type="entry name" value="Second domain of FERM"/>
    <property type="match status" value="1"/>
</dbReference>
<dbReference type="InterPro" id="IPR035963">
    <property type="entry name" value="FERM_2"/>
</dbReference>
<dbReference type="InterPro" id="IPR038185">
    <property type="entry name" value="MyTH4_dom_sf"/>
</dbReference>
<dbReference type="EMBL" id="VIIS01002063">
    <property type="protein sequence ID" value="KAF0289062.1"/>
    <property type="molecule type" value="Genomic_DNA"/>
</dbReference>
<dbReference type="Pfam" id="PF00784">
    <property type="entry name" value="MyTH4"/>
    <property type="match status" value="1"/>
</dbReference>
<dbReference type="InterPro" id="IPR011993">
    <property type="entry name" value="PH-like_dom_sf"/>
</dbReference>
<evidence type="ECO:0000259" key="7">
    <source>
        <dbReference type="PROSITE" id="PS51016"/>
    </source>
</evidence>
<gene>
    <name evidence="8" type="ORF">FJT64_012623</name>
</gene>
<dbReference type="GO" id="GO:0071944">
    <property type="term" value="C:cell periphery"/>
    <property type="evidence" value="ECO:0007669"/>
    <property type="project" value="UniProtKB-ARBA"/>
</dbReference>
<dbReference type="Gene3D" id="1.25.40.530">
    <property type="entry name" value="MyTH4 domain"/>
    <property type="match status" value="1"/>
</dbReference>
<feature type="region of interest" description="Disordered" evidence="4">
    <location>
        <begin position="217"/>
        <end position="292"/>
    </location>
</feature>
<dbReference type="InterPro" id="IPR019749">
    <property type="entry name" value="Band_41_domain"/>
</dbReference>
<sequence length="1208" mass="133476">MNARLLEQRLSDVGWTPSENTERLNALRTTVDERDSAITQLQSQVEEQRMLRLNEAKQVEAKAARIKDWVTNKLRDLEEQNQYLREQNQRCNEQLQLLRNRLTQLNEFKAKQRASTEPPRMRCTDYSEIYTPSADGYRWLREEGAGGDSKPPTPPLHRFPSWEAKIYQVAQKGIASPAALGTTTNGAGSRLSTVSNYSDVSVPVYATVKGRASQIRSVPFTGDSSDSSEGEEEPVGAARAGRHSHTGSSDDTVSSPSKSKSSPAKTVSPSRSPRREHSVEADTTADYALPPDADAASVDSAMTRGSYAAGSLKKAKALERSGYLTKLSGKLKTWRKRWFVLKDGSLMYWKSKASSHDVSRKAPQGEISLDERCRVTRQEGAHTFEVGTAKKTIYLTADNTSTVDEWVRVLQNVLRRNAAHLLLSREDCSSTIQGWLTKVKNGHSKRCWCVLVGKMLLYFKTPNDTVASGQINMRDCRVEEVSHITDSDEDSDTPPQTADLTVGVFPSHQSPTYFIMANKGDKASHRRGTEDQWLYHLTVVSGGGGAAGTQFEQMVQRLMELDGDSECVLWRHPLLLHAKEPPQQPHTTMPEALHAEAAKLFKSVQLFASVLVDSAGIDYHVALAQNALQLCCERTELQDELLAVLARQTARHVHQRLGVQVGRAVTKIKHSSNLLLCATQSLFLCDSSGGKPSAAQTQAAMLAAADSKSNPAPHVFVQTWQLLALAVSLFVPKNNKLLWYLKLHLQRHADPKTETGKYAAYCQRALERSLEKGGRQARPSRMEVLSILLKNPYHHSLPHAIPVHFLNNTYQVVGFDGSTTVGEFVQTLNQEIGCRDVSQSGMALYSDDPFQPDQRHLLQTDAKLCDVISRWETALREKGSGKFENTRVIQLSYRSRLYWRQSVKGETDRERLLHVYQTSQMVSSGLFPLTTELALELAALMAQIDLGDYTAERARGSAASVNHHQVERCLERFFPHRYRERCSQDERSVTGWTRKAPLTTRGGRGGSGSVTRCASSSAAATLGPTDAKYSFSLSAQRGPLGDEDAEDAPALGEMRKRLMSFHVLSGEGTSVFLAAGEGALCVLNVNTLQETARYQYTSVVTFGGCQDDFMLVVSENGSSDAATTQKLLFNMPKPKILELTLLIADYMNALGRMQAGGPPQMGTLTRVGSVHASRPERLRTRMPSVGSEAGAELLRNGGTKIRTSHEAV</sequence>
<feature type="domain" description="FERM" evidence="6">
    <location>
        <begin position="799"/>
        <end position="1154"/>
    </location>
</feature>
<protein>
    <recommendedName>
        <fullName evidence="10">Pleckstrin y domain-containing family H member 1</fullName>
    </recommendedName>
</protein>
<evidence type="ECO:0008006" key="10">
    <source>
        <dbReference type="Google" id="ProtNLM"/>
    </source>
</evidence>
<feature type="domain" description="PH" evidence="5">
    <location>
        <begin position="429"/>
        <end position="542"/>
    </location>
</feature>
<dbReference type="InterPro" id="IPR001849">
    <property type="entry name" value="PH_domain"/>
</dbReference>
<dbReference type="InterPro" id="IPR014352">
    <property type="entry name" value="FERM/acyl-CoA-bd_prot_sf"/>
</dbReference>
<reference evidence="8 9" key="1">
    <citation type="submission" date="2019-07" db="EMBL/GenBank/DDBJ databases">
        <title>Draft genome assembly of a fouling barnacle, Amphibalanus amphitrite (Darwin, 1854): The first reference genome for Thecostraca.</title>
        <authorList>
            <person name="Kim W."/>
        </authorList>
    </citation>
    <scope>NUCLEOTIDE SEQUENCE [LARGE SCALE GENOMIC DNA]</scope>
    <source>
        <strain evidence="8">SNU_AA5</strain>
        <tissue evidence="8">Soma without cirri and trophi</tissue>
    </source>
</reference>
<evidence type="ECO:0000259" key="5">
    <source>
        <dbReference type="PROSITE" id="PS50003"/>
    </source>
</evidence>
<dbReference type="CDD" id="cd13282">
    <property type="entry name" value="PH1_PLEKHH1_PLEKHH2"/>
    <property type="match status" value="1"/>
</dbReference>
<evidence type="ECO:0000313" key="9">
    <source>
        <dbReference type="Proteomes" id="UP000440578"/>
    </source>
</evidence>
<evidence type="ECO:0000259" key="6">
    <source>
        <dbReference type="PROSITE" id="PS50057"/>
    </source>
</evidence>
<dbReference type="Pfam" id="PF00373">
    <property type="entry name" value="FERM_M"/>
    <property type="match status" value="1"/>
</dbReference>
<name>A0A6A4VF19_AMPAM</name>
<proteinExistence type="predicted"/>
<feature type="domain" description="MyTH4" evidence="7">
    <location>
        <begin position="577"/>
        <end position="788"/>
    </location>
</feature>
<feature type="compositionally biased region" description="Low complexity" evidence="4">
    <location>
        <begin position="281"/>
        <end position="292"/>
    </location>
</feature>
<dbReference type="PROSITE" id="PS51016">
    <property type="entry name" value="MYTH4"/>
    <property type="match status" value="1"/>
</dbReference>
<evidence type="ECO:0000256" key="1">
    <source>
        <dbReference type="ARBA" id="ARBA00022737"/>
    </source>
</evidence>
<dbReference type="CDD" id="cd17094">
    <property type="entry name" value="FERM_F1_Max1_like"/>
    <property type="match status" value="1"/>
</dbReference>
<feature type="coiled-coil region" evidence="3">
    <location>
        <begin position="67"/>
        <end position="108"/>
    </location>
</feature>
<dbReference type="Gene3D" id="2.30.29.30">
    <property type="entry name" value="Pleckstrin-homology domain (PH domain)/Phosphotyrosine-binding domain (PTB)"/>
    <property type="match status" value="3"/>
</dbReference>